<dbReference type="HOGENOM" id="CLU_187039_0_1_1"/>
<dbReference type="InterPro" id="IPR006721">
    <property type="entry name" value="ATP_synth_F1_esu_mt"/>
</dbReference>
<sequence length="74" mass="8467">MSSATWRAHFTFNRYSQICARALRQSLKESERVKAEKRGLTALRYQHWENGQGGEQVYLVPPEETEKPKGSAAV</sequence>
<dbReference type="Pfam" id="PF04627">
    <property type="entry name" value="ATP-synt_Eps"/>
    <property type="match status" value="1"/>
</dbReference>
<dbReference type="FunFam" id="1.10.1620.20:FF:000004">
    <property type="entry name" value="Related to atp synthase epsilon chain, mitochondrial"/>
    <property type="match status" value="1"/>
</dbReference>
<dbReference type="InterPro" id="IPR036742">
    <property type="entry name" value="ATP_synth_F1_esu_sf_mt"/>
</dbReference>
<dbReference type="PANTHER" id="PTHR12448">
    <property type="entry name" value="ATP SYNTHASE EPSILON CHAIN, MITOCHONDRIAL"/>
    <property type="match status" value="1"/>
</dbReference>
<dbReference type="GO" id="GO:0045259">
    <property type="term" value="C:proton-transporting ATP synthase complex"/>
    <property type="evidence" value="ECO:0007669"/>
    <property type="project" value="InterPro"/>
</dbReference>
<dbReference type="GO" id="GO:0046933">
    <property type="term" value="F:proton-transporting ATP synthase activity, rotational mechanism"/>
    <property type="evidence" value="ECO:0007669"/>
    <property type="project" value="InterPro"/>
</dbReference>
<dbReference type="GO" id="GO:0005743">
    <property type="term" value="C:mitochondrial inner membrane"/>
    <property type="evidence" value="ECO:0007669"/>
    <property type="project" value="InterPro"/>
</dbReference>
<dbReference type="GO" id="GO:0042776">
    <property type="term" value="P:proton motive force-driven mitochondrial ATP synthesis"/>
    <property type="evidence" value="ECO:0007669"/>
    <property type="project" value="TreeGrafter"/>
</dbReference>
<keyword evidence="3" id="KW-1185">Reference proteome</keyword>
<dbReference type="KEGG" id="gtr:GLOTRDRAFT_71711"/>
<proteinExistence type="inferred from homology"/>
<dbReference type="PANTHER" id="PTHR12448:SF0">
    <property type="entry name" value="ATP SYNTHASE SUBUNIT EPSILON, MITOCHONDRIAL"/>
    <property type="match status" value="1"/>
</dbReference>
<evidence type="ECO:0008006" key="4">
    <source>
        <dbReference type="Google" id="ProtNLM"/>
    </source>
</evidence>
<dbReference type="CDD" id="cd12153">
    <property type="entry name" value="F1-ATPase_epsilon"/>
    <property type="match status" value="1"/>
</dbReference>
<dbReference type="OrthoDB" id="269124at2759"/>
<dbReference type="eggNOG" id="KOG3495">
    <property type="taxonomic scope" value="Eukaryota"/>
</dbReference>
<dbReference type="Gene3D" id="1.10.1620.20">
    <property type="entry name" value="ATP synthase, F1 complex, epsilon subunit superfamily, mitochondrial"/>
    <property type="match status" value="1"/>
</dbReference>
<dbReference type="AlphaFoldDB" id="S7QEH0"/>
<evidence type="ECO:0000313" key="3">
    <source>
        <dbReference type="Proteomes" id="UP000030669"/>
    </source>
</evidence>
<dbReference type="RefSeq" id="XP_007863174.1">
    <property type="nucleotide sequence ID" value="XM_007864983.1"/>
</dbReference>
<reference evidence="2 3" key="1">
    <citation type="journal article" date="2012" name="Science">
        <title>The Paleozoic origin of enzymatic lignin decomposition reconstructed from 31 fungal genomes.</title>
        <authorList>
            <person name="Floudas D."/>
            <person name="Binder M."/>
            <person name="Riley R."/>
            <person name="Barry K."/>
            <person name="Blanchette R.A."/>
            <person name="Henrissat B."/>
            <person name="Martinez A.T."/>
            <person name="Otillar R."/>
            <person name="Spatafora J.W."/>
            <person name="Yadav J.S."/>
            <person name="Aerts A."/>
            <person name="Benoit I."/>
            <person name="Boyd A."/>
            <person name="Carlson A."/>
            <person name="Copeland A."/>
            <person name="Coutinho P.M."/>
            <person name="de Vries R.P."/>
            <person name="Ferreira P."/>
            <person name="Findley K."/>
            <person name="Foster B."/>
            <person name="Gaskell J."/>
            <person name="Glotzer D."/>
            <person name="Gorecki P."/>
            <person name="Heitman J."/>
            <person name="Hesse C."/>
            <person name="Hori C."/>
            <person name="Igarashi K."/>
            <person name="Jurgens J.A."/>
            <person name="Kallen N."/>
            <person name="Kersten P."/>
            <person name="Kohler A."/>
            <person name="Kuees U."/>
            <person name="Kumar T.K.A."/>
            <person name="Kuo A."/>
            <person name="LaButti K."/>
            <person name="Larrondo L.F."/>
            <person name="Lindquist E."/>
            <person name="Ling A."/>
            <person name="Lombard V."/>
            <person name="Lucas S."/>
            <person name="Lundell T."/>
            <person name="Martin R."/>
            <person name="McLaughlin D.J."/>
            <person name="Morgenstern I."/>
            <person name="Morin E."/>
            <person name="Murat C."/>
            <person name="Nagy L.G."/>
            <person name="Nolan M."/>
            <person name="Ohm R.A."/>
            <person name="Patyshakuliyeva A."/>
            <person name="Rokas A."/>
            <person name="Ruiz-Duenas F.J."/>
            <person name="Sabat G."/>
            <person name="Salamov A."/>
            <person name="Samejima M."/>
            <person name="Schmutz J."/>
            <person name="Slot J.C."/>
            <person name="St John F."/>
            <person name="Stenlid J."/>
            <person name="Sun H."/>
            <person name="Sun S."/>
            <person name="Syed K."/>
            <person name="Tsang A."/>
            <person name="Wiebenga A."/>
            <person name="Young D."/>
            <person name="Pisabarro A."/>
            <person name="Eastwood D.C."/>
            <person name="Martin F."/>
            <person name="Cullen D."/>
            <person name="Grigoriev I.V."/>
            <person name="Hibbett D.S."/>
        </authorList>
    </citation>
    <scope>NUCLEOTIDE SEQUENCE [LARGE SCALE GENOMIC DNA]</scope>
    <source>
        <strain evidence="2 3">ATCC 11539</strain>
    </source>
</reference>
<dbReference type="SUPFAM" id="SSF48690">
    <property type="entry name" value="Epsilon subunit of mitochondrial F1F0-ATP synthase"/>
    <property type="match status" value="1"/>
</dbReference>
<organism evidence="2 3">
    <name type="scientific">Gloeophyllum trabeum (strain ATCC 11539 / FP-39264 / Madison 617)</name>
    <name type="common">Brown rot fungus</name>
    <dbReference type="NCBI Taxonomy" id="670483"/>
    <lineage>
        <taxon>Eukaryota</taxon>
        <taxon>Fungi</taxon>
        <taxon>Dikarya</taxon>
        <taxon>Basidiomycota</taxon>
        <taxon>Agaricomycotina</taxon>
        <taxon>Agaricomycetes</taxon>
        <taxon>Gloeophyllales</taxon>
        <taxon>Gloeophyllaceae</taxon>
        <taxon>Gloeophyllum</taxon>
    </lineage>
</organism>
<evidence type="ECO:0000313" key="2">
    <source>
        <dbReference type="EMBL" id="EPQ57822.1"/>
    </source>
</evidence>
<protein>
    <recommendedName>
        <fullName evidence="4">Mitochondrial ATP synthase epsilon chain domain-containing protein</fullName>
    </recommendedName>
</protein>
<name>S7QEH0_GLOTA</name>
<dbReference type="STRING" id="670483.S7QEH0"/>
<evidence type="ECO:0000256" key="1">
    <source>
        <dbReference type="ARBA" id="ARBA00009502"/>
    </source>
</evidence>
<accession>S7QEH0</accession>
<dbReference type="EMBL" id="KB469298">
    <property type="protein sequence ID" value="EPQ57822.1"/>
    <property type="molecule type" value="Genomic_DNA"/>
</dbReference>
<dbReference type="Proteomes" id="UP000030669">
    <property type="component" value="Unassembled WGS sequence"/>
</dbReference>
<dbReference type="OMA" id="NKYTQIA"/>
<gene>
    <name evidence="2" type="ORF">GLOTRDRAFT_71711</name>
</gene>
<comment type="similarity">
    <text evidence="1">Belongs to the eukaryotic ATPase epsilon family.</text>
</comment>
<dbReference type="GeneID" id="19308215"/>